<feature type="domain" description="Aminotransferase class V" evidence="1">
    <location>
        <begin position="9"/>
        <end position="382"/>
    </location>
</feature>
<dbReference type="InterPro" id="IPR015424">
    <property type="entry name" value="PyrdxlP-dep_Trfase"/>
</dbReference>
<dbReference type="InterPro" id="IPR011340">
    <property type="entry name" value="Cys_dSase-rel"/>
</dbReference>
<dbReference type="InterPro" id="IPR000192">
    <property type="entry name" value="Aminotrans_V_dom"/>
</dbReference>
<dbReference type="PANTHER" id="PTHR43586:SF21">
    <property type="entry name" value="PYRIDOXAL PHOSPHATE (PLP)-DEPENDENT ASPARTATE AMINOTRANSFERASE SUPERFAMILY"/>
    <property type="match status" value="1"/>
</dbReference>
<dbReference type="PANTHER" id="PTHR43586">
    <property type="entry name" value="CYSTEINE DESULFURASE"/>
    <property type="match status" value="1"/>
</dbReference>
<dbReference type="NCBIfam" id="TIGR01976">
    <property type="entry name" value="am_tr_V_VC1184"/>
    <property type="match status" value="1"/>
</dbReference>
<dbReference type="EMBL" id="PXYW01000021">
    <property type="protein sequence ID" value="PSR33421.1"/>
    <property type="molecule type" value="Genomic_DNA"/>
</dbReference>
<organism evidence="2 3">
    <name type="scientific">Sulfobacillus benefaciens</name>
    <dbReference type="NCBI Taxonomy" id="453960"/>
    <lineage>
        <taxon>Bacteria</taxon>
        <taxon>Bacillati</taxon>
        <taxon>Bacillota</taxon>
        <taxon>Clostridia</taxon>
        <taxon>Eubacteriales</taxon>
        <taxon>Clostridiales Family XVII. Incertae Sedis</taxon>
        <taxon>Sulfobacillus</taxon>
    </lineage>
</organism>
<name>A0A2T2XFY5_9FIRM</name>
<evidence type="ECO:0000313" key="3">
    <source>
        <dbReference type="Proteomes" id="UP000242972"/>
    </source>
</evidence>
<sequence>MTENGEPLIYLDGPGGSQVPYSVIGAISEYYTRHNANTHGQFVTSQESDQIIAQARSDVKAFLGSGADGSISFGQNMTTLNFLLSQAIGATLQPGDEIIVTDLDHDSNVAPWIALENRGIIIRRVPVTVAGTLNLDEFEHLFSNRTRLVAVGWASNAVGTVNPLDTIRQWTKDVGSLFLVDAVHWAPHGPIDVSRLQPDFLLCSAYKFFGPHIGILYSAPGRLDALPTLRVRPQVPVAPEKIETGTLNHAALAGVSAAIRFIASLTDDPTGDLREQIHGAMQNIYGYEHKLAKRLYDGLRAIPEITIYGPPVNQADRAPTISFTVHGQSSEQVARKLGQRGVLVWDGDFYAMTLVDQLGIRDQGGLVRLGLAPYNTAEEIERTINVVTEVAHGA</sequence>
<protein>
    <submittedName>
        <fullName evidence="2">Cysteine desulfurase-like protein</fullName>
    </submittedName>
</protein>
<comment type="caution">
    <text evidence="2">The sequence shown here is derived from an EMBL/GenBank/DDBJ whole genome shotgun (WGS) entry which is preliminary data.</text>
</comment>
<dbReference type="InterPro" id="IPR015421">
    <property type="entry name" value="PyrdxlP-dep_Trfase_major"/>
</dbReference>
<dbReference type="AlphaFoldDB" id="A0A2T2XFY5"/>
<dbReference type="Pfam" id="PF00266">
    <property type="entry name" value="Aminotran_5"/>
    <property type="match status" value="1"/>
</dbReference>
<evidence type="ECO:0000259" key="1">
    <source>
        <dbReference type="Pfam" id="PF00266"/>
    </source>
</evidence>
<reference evidence="2 3" key="1">
    <citation type="journal article" date="2014" name="BMC Genomics">
        <title>Comparison of environmental and isolate Sulfobacillus genomes reveals diverse carbon, sulfur, nitrogen, and hydrogen metabolisms.</title>
        <authorList>
            <person name="Justice N.B."/>
            <person name="Norman A."/>
            <person name="Brown C.T."/>
            <person name="Singh A."/>
            <person name="Thomas B.C."/>
            <person name="Banfield J.F."/>
        </authorList>
    </citation>
    <scope>NUCLEOTIDE SEQUENCE [LARGE SCALE GENOMIC DNA]</scope>
    <source>
        <strain evidence="2">AMDSBA4</strain>
    </source>
</reference>
<dbReference type="Gene3D" id="3.40.640.10">
    <property type="entry name" value="Type I PLP-dependent aspartate aminotransferase-like (Major domain)"/>
    <property type="match status" value="1"/>
</dbReference>
<gene>
    <name evidence="2" type="ORF">C7B46_10035</name>
</gene>
<dbReference type="Proteomes" id="UP000242972">
    <property type="component" value="Unassembled WGS sequence"/>
</dbReference>
<dbReference type="SUPFAM" id="SSF53383">
    <property type="entry name" value="PLP-dependent transferases"/>
    <property type="match status" value="1"/>
</dbReference>
<evidence type="ECO:0000313" key="2">
    <source>
        <dbReference type="EMBL" id="PSR33421.1"/>
    </source>
</evidence>
<proteinExistence type="predicted"/>
<dbReference type="Gene3D" id="3.90.1150.10">
    <property type="entry name" value="Aspartate Aminotransferase, domain 1"/>
    <property type="match status" value="1"/>
</dbReference>
<dbReference type="GO" id="GO:0003824">
    <property type="term" value="F:catalytic activity"/>
    <property type="evidence" value="ECO:0007669"/>
    <property type="project" value="UniProtKB-ARBA"/>
</dbReference>
<dbReference type="InterPro" id="IPR015422">
    <property type="entry name" value="PyrdxlP-dep_Trfase_small"/>
</dbReference>
<accession>A0A2T2XFY5</accession>